<dbReference type="CDD" id="cd14016">
    <property type="entry name" value="STKc_CK1"/>
    <property type="match status" value="1"/>
</dbReference>
<dbReference type="GO" id="GO:0005524">
    <property type="term" value="F:ATP binding"/>
    <property type="evidence" value="ECO:0007669"/>
    <property type="project" value="UniProtKB-UniRule"/>
</dbReference>
<sequence>MINRLFRTSSSTSSSSPNEFIINQEWKLIKRIGSGSFGEIFLSVNKKTKVEAAAKLEFIKYGNPSQLKMEYDLLKRLNNAAGITKIYWFGKDGVQNLYTVLIMELLGPSLEDLHIYCGLKFSLKTVTLLADQMIKRLESVHRCGLIHRDMKPDNFAMGTGQNMNTVYIIDFGLSKHYVDPSTNEHILFKDFKHLTGTARYCSINAHAGIEQSRRDDMESLGYVLIYLLKGTLPWQGLQAESKREKFRKIHKTKSTVMPEELCEGLPEEFLKYITYCRNLSFEEEPKYRYLRSLFWKIMDRNGYKYDAQYDWFTTDPG</sequence>
<dbReference type="PANTHER" id="PTHR11909">
    <property type="entry name" value="CASEIN KINASE-RELATED"/>
    <property type="match status" value="1"/>
</dbReference>
<dbReference type="OrthoDB" id="5800476at2759"/>
<dbReference type="InterPro" id="IPR017441">
    <property type="entry name" value="Protein_kinase_ATP_BS"/>
</dbReference>
<dbReference type="PROSITE" id="PS50011">
    <property type="entry name" value="PROTEIN_KINASE_DOM"/>
    <property type="match status" value="1"/>
</dbReference>
<gene>
    <name evidence="3" type="ORF">HDID_LOCUS8103</name>
</gene>
<dbReference type="Gene3D" id="1.10.510.10">
    <property type="entry name" value="Transferase(Phosphotransferase) domain 1"/>
    <property type="match status" value="1"/>
</dbReference>
<dbReference type="PROSITE" id="PS00107">
    <property type="entry name" value="PROTEIN_KINASE_ATP"/>
    <property type="match status" value="1"/>
</dbReference>
<reference evidence="5" key="1">
    <citation type="submission" date="2017-02" db="UniProtKB">
        <authorList>
            <consortium name="WormBaseParasite"/>
        </authorList>
    </citation>
    <scope>IDENTIFICATION</scope>
</reference>
<feature type="binding site" evidence="1">
    <location>
        <position position="55"/>
    </location>
    <ligand>
        <name>ATP</name>
        <dbReference type="ChEBI" id="CHEBI:30616"/>
    </ligand>
</feature>
<evidence type="ECO:0000313" key="4">
    <source>
        <dbReference type="Proteomes" id="UP000274504"/>
    </source>
</evidence>
<dbReference type="Pfam" id="PF00069">
    <property type="entry name" value="Pkinase"/>
    <property type="match status" value="1"/>
</dbReference>
<dbReference type="SUPFAM" id="SSF56112">
    <property type="entry name" value="Protein kinase-like (PK-like)"/>
    <property type="match status" value="1"/>
</dbReference>
<reference evidence="3 4" key="2">
    <citation type="submission" date="2018-11" db="EMBL/GenBank/DDBJ databases">
        <authorList>
            <consortium name="Pathogen Informatics"/>
        </authorList>
    </citation>
    <scope>NUCLEOTIDE SEQUENCE [LARGE SCALE GENOMIC DNA]</scope>
</reference>
<proteinExistence type="predicted"/>
<evidence type="ECO:0000313" key="3">
    <source>
        <dbReference type="EMBL" id="VDL60421.1"/>
    </source>
</evidence>
<feature type="domain" description="Protein kinase" evidence="2">
    <location>
        <begin position="26"/>
        <end position="312"/>
    </location>
</feature>
<organism evidence="5">
    <name type="scientific">Hymenolepis diminuta</name>
    <name type="common">Rat tapeworm</name>
    <dbReference type="NCBI Taxonomy" id="6216"/>
    <lineage>
        <taxon>Eukaryota</taxon>
        <taxon>Metazoa</taxon>
        <taxon>Spiralia</taxon>
        <taxon>Lophotrochozoa</taxon>
        <taxon>Platyhelminthes</taxon>
        <taxon>Cestoda</taxon>
        <taxon>Eucestoda</taxon>
        <taxon>Cyclophyllidea</taxon>
        <taxon>Hymenolepididae</taxon>
        <taxon>Hymenolepis</taxon>
    </lineage>
</organism>
<evidence type="ECO:0000259" key="2">
    <source>
        <dbReference type="PROSITE" id="PS50011"/>
    </source>
</evidence>
<evidence type="ECO:0000313" key="5">
    <source>
        <dbReference type="WBParaSite" id="HDID_0000810501-mRNA-1"/>
    </source>
</evidence>
<dbReference type="InterPro" id="IPR011009">
    <property type="entry name" value="Kinase-like_dom_sf"/>
</dbReference>
<dbReference type="EMBL" id="UYSG01011028">
    <property type="protein sequence ID" value="VDL60421.1"/>
    <property type="molecule type" value="Genomic_DNA"/>
</dbReference>
<dbReference type="WBParaSite" id="HDID_0000810501-mRNA-1">
    <property type="protein sequence ID" value="HDID_0000810501-mRNA-1"/>
    <property type="gene ID" value="HDID_0000810501"/>
</dbReference>
<dbReference type="InterPro" id="IPR050235">
    <property type="entry name" value="CK1_Ser-Thr_kinase"/>
</dbReference>
<dbReference type="FunFam" id="1.10.510.10:FF:000596">
    <property type="entry name" value="CK1 family protein kinase"/>
    <property type="match status" value="1"/>
</dbReference>
<accession>A0A0R3SS68</accession>
<keyword evidence="1" id="KW-0547">Nucleotide-binding</keyword>
<dbReference type="Proteomes" id="UP000274504">
    <property type="component" value="Unassembled WGS sequence"/>
</dbReference>
<keyword evidence="1" id="KW-0067">ATP-binding</keyword>
<protein>
    <submittedName>
        <fullName evidence="5">Protein kinase domain-containing protein</fullName>
    </submittedName>
</protein>
<name>A0A0R3SS68_HYMDI</name>
<dbReference type="AlphaFoldDB" id="A0A0R3SS68"/>
<dbReference type="STRING" id="6216.A0A0R3SS68"/>
<evidence type="ECO:0000256" key="1">
    <source>
        <dbReference type="PROSITE-ProRule" id="PRU10141"/>
    </source>
</evidence>
<dbReference type="SMART" id="SM00220">
    <property type="entry name" value="S_TKc"/>
    <property type="match status" value="1"/>
</dbReference>
<dbReference type="GO" id="GO:0004672">
    <property type="term" value="F:protein kinase activity"/>
    <property type="evidence" value="ECO:0007669"/>
    <property type="project" value="InterPro"/>
</dbReference>
<dbReference type="InterPro" id="IPR000719">
    <property type="entry name" value="Prot_kinase_dom"/>
</dbReference>